<dbReference type="NCBIfam" id="NF006130">
    <property type="entry name" value="PRK08274.1"/>
    <property type="match status" value="1"/>
</dbReference>
<feature type="domain" description="FAD-dependent oxidoreductase 2 FAD-binding" evidence="5">
    <location>
        <begin position="5"/>
        <end position="469"/>
    </location>
</feature>
<evidence type="ECO:0000313" key="6">
    <source>
        <dbReference type="EMBL" id="ASV67462.1"/>
    </source>
</evidence>
<dbReference type="InterPro" id="IPR003953">
    <property type="entry name" value="FAD-dep_OxRdtase_2_FAD-bd"/>
</dbReference>
<dbReference type="OrthoDB" id="9806724at2"/>
<evidence type="ECO:0000313" key="7">
    <source>
        <dbReference type="Proteomes" id="UP000215137"/>
    </source>
</evidence>
<keyword evidence="2" id="KW-0285">Flavoprotein</keyword>
<gene>
    <name evidence="6" type="ORF">CKF48_09050</name>
</gene>
<dbReference type="KEGG" id="bko:CKF48_09050"/>
<dbReference type="GO" id="GO:0033765">
    <property type="term" value="F:steroid dehydrogenase activity, acting on the CH-CH group of donors"/>
    <property type="evidence" value="ECO:0007669"/>
    <property type="project" value="UniProtKB-ARBA"/>
</dbReference>
<name>A0A248TH67_9BACI</name>
<dbReference type="SUPFAM" id="SSF56425">
    <property type="entry name" value="Succinate dehydrogenase/fumarate reductase flavoprotein, catalytic domain"/>
    <property type="match status" value="1"/>
</dbReference>
<dbReference type="Proteomes" id="UP000215137">
    <property type="component" value="Chromosome"/>
</dbReference>
<dbReference type="Gene3D" id="3.50.50.60">
    <property type="entry name" value="FAD/NAD(P)-binding domain"/>
    <property type="match status" value="1"/>
</dbReference>
<evidence type="ECO:0000256" key="4">
    <source>
        <dbReference type="ARBA" id="ARBA00023002"/>
    </source>
</evidence>
<accession>A0A248TH67</accession>
<reference evidence="6 7" key="1">
    <citation type="submission" date="2017-08" db="EMBL/GenBank/DDBJ databases">
        <title>Complete Genome Sequence of Bacillus kochii Oregon-R-modENCODE STRAIN BDGP4, isolated from Drosophila melanogaster gut.</title>
        <authorList>
            <person name="Wan K.H."/>
            <person name="Yu C."/>
            <person name="Park S."/>
            <person name="Hammonds A.S."/>
            <person name="Booth B.W."/>
            <person name="Celniker S.E."/>
        </authorList>
    </citation>
    <scope>NUCLEOTIDE SEQUENCE [LARGE SCALE GENOMIC DNA]</scope>
    <source>
        <strain evidence="6 7">BDGP4</strain>
    </source>
</reference>
<comment type="cofactor">
    <cofactor evidence="1">
        <name>FAD</name>
        <dbReference type="ChEBI" id="CHEBI:57692"/>
    </cofactor>
</comment>
<proteinExistence type="predicted"/>
<protein>
    <submittedName>
        <fullName evidence="6">Tricarballylate dehydrogenase</fullName>
    </submittedName>
</protein>
<evidence type="ECO:0000256" key="3">
    <source>
        <dbReference type="ARBA" id="ARBA00022827"/>
    </source>
</evidence>
<keyword evidence="7" id="KW-1185">Reference proteome</keyword>
<organism evidence="6 7">
    <name type="scientific">Cytobacillus kochii</name>
    <dbReference type="NCBI Taxonomy" id="859143"/>
    <lineage>
        <taxon>Bacteria</taxon>
        <taxon>Bacillati</taxon>
        <taxon>Bacillota</taxon>
        <taxon>Bacilli</taxon>
        <taxon>Bacillales</taxon>
        <taxon>Bacillaceae</taxon>
        <taxon>Cytobacillus</taxon>
    </lineage>
</organism>
<dbReference type="InterPro" id="IPR027477">
    <property type="entry name" value="Succ_DH/fumarate_Rdtase_cat_sf"/>
</dbReference>
<evidence type="ECO:0000256" key="2">
    <source>
        <dbReference type="ARBA" id="ARBA00022630"/>
    </source>
</evidence>
<dbReference type="RefSeq" id="WP_095371036.1">
    <property type="nucleotide sequence ID" value="NZ_CP022983.1"/>
</dbReference>
<keyword evidence="3" id="KW-0274">FAD</keyword>
<sequence length="493" mass="54207">MAKYDVVIVGAGNAALCAAISAKEQGSSVLVLEKGPIEKRGGNSFFTDGAIRVAYQNLDAITKVIDLDQDTINKIDMPEYSTEDFYNDIMRVSKNQSKPELIRQLVDQSLPTIEWMKTQGVVFELNYANQSFEKEGKVHFWGGLPVKTVDKGIGLMRSLFHRCEELGIEIWYESAATNIVTENEAVVAIEVQTKEQLQTIQCESVVLACGSIEADKKKRAEALGMEWNEAIVRGTEFNTGDGIDMAVSIGAQTFGQRNGCHAIGTDANAPRVGDFQKPGDIFKKHSYPYSVMVNVEGHRFVDEGADFRNYTYAKYGKEILKQPKNIAYQIYDAKVRPILRAEYDLEEATVIEAATLEVLADQLDINKEQFLQTIFDYNAAVQEGEFNPSEKDGKSTKGITPAKSNWAQTISEGPFYAYPVTCGITFSFWGLATTIEGEVVNQSNKPIEGLYAAGEMIGGIFYENYPGGSGLMSGAVFGKLAGAAASRHAQKVK</sequence>
<dbReference type="Pfam" id="PF00890">
    <property type="entry name" value="FAD_binding_2"/>
    <property type="match status" value="1"/>
</dbReference>
<dbReference type="AlphaFoldDB" id="A0A248TH67"/>
<dbReference type="Gene3D" id="3.90.700.10">
    <property type="entry name" value="Succinate dehydrogenase/fumarate reductase flavoprotein, catalytic domain"/>
    <property type="match status" value="1"/>
</dbReference>
<evidence type="ECO:0000256" key="1">
    <source>
        <dbReference type="ARBA" id="ARBA00001974"/>
    </source>
</evidence>
<dbReference type="EMBL" id="CP022983">
    <property type="protein sequence ID" value="ASV67462.1"/>
    <property type="molecule type" value="Genomic_DNA"/>
</dbReference>
<dbReference type="PANTHER" id="PTHR43400:SF7">
    <property type="entry name" value="FAD-DEPENDENT OXIDOREDUCTASE 2 FAD BINDING DOMAIN-CONTAINING PROTEIN"/>
    <property type="match status" value="1"/>
</dbReference>
<dbReference type="SUPFAM" id="SSF51905">
    <property type="entry name" value="FAD/NAD(P)-binding domain"/>
    <property type="match status" value="1"/>
</dbReference>
<dbReference type="PANTHER" id="PTHR43400">
    <property type="entry name" value="FUMARATE REDUCTASE"/>
    <property type="match status" value="1"/>
</dbReference>
<dbReference type="InterPro" id="IPR050315">
    <property type="entry name" value="FAD-oxidoreductase_2"/>
</dbReference>
<dbReference type="InterPro" id="IPR036188">
    <property type="entry name" value="FAD/NAD-bd_sf"/>
</dbReference>
<evidence type="ECO:0000259" key="5">
    <source>
        <dbReference type="Pfam" id="PF00890"/>
    </source>
</evidence>
<keyword evidence="4" id="KW-0560">Oxidoreductase</keyword>